<dbReference type="AlphaFoldDB" id="A0A246F8X0"/>
<comment type="caution">
    <text evidence="1">The sequence shown here is derived from an EMBL/GenBank/DDBJ whole genome shotgun (WGS) entry which is preliminary data.</text>
</comment>
<accession>A0A246F8X0</accession>
<organism evidence="1 2">
    <name type="scientific">Pseudomonas nitroreducens</name>
    <dbReference type="NCBI Taxonomy" id="46680"/>
    <lineage>
        <taxon>Bacteria</taxon>
        <taxon>Pseudomonadati</taxon>
        <taxon>Pseudomonadota</taxon>
        <taxon>Gammaproteobacteria</taxon>
        <taxon>Pseudomonadales</taxon>
        <taxon>Pseudomonadaceae</taxon>
        <taxon>Pseudomonas</taxon>
    </lineage>
</organism>
<dbReference type="Proteomes" id="UP000198145">
    <property type="component" value="Unassembled WGS sequence"/>
</dbReference>
<evidence type="ECO:0000313" key="1">
    <source>
        <dbReference type="EMBL" id="OWP50023.1"/>
    </source>
</evidence>
<gene>
    <name evidence="1" type="ORF">CEG18_16430</name>
</gene>
<dbReference type="EMBL" id="NJBA01000005">
    <property type="protein sequence ID" value="OWP50023.1"/>
    <property type="molecule type" value="Genomic_DNA"/>
</dbReference>
<reference evidence="1 2" key="1">
    <citation type="submission" date="2017-06" db="EMBL/GenBank/DDBJ databases">
        <title>Draft genome of Pseudomonas nitroreducens DF05.</title>
        <authorList>
            <person name="Iyer R."/>
        </authorList>
    </citation>
    <scope>NUCLEOTIDE SEQUENCE [LARGE SCALE GENOMIC DNA]</scope>
    <source>
        <strain evidence="1 2">DF05</strain>
    </source>
</reference>
<sequence>MHAYLIHYSRDGQPMSTVLLQESLNREQAERFLRALHGPVGRDSPADIRVSEVLCTH</sequence>
<dbReference type="RefSeq" id="WP_017518728.1">
    <property type="nucleotide sequence ID" value="NZ_CP189774.1"/>
</dbReference>
<evidence type="ECO:0000313" key="2">
    <source>
        <dbReference type="Proteomes" id="UP000198145"/>
    </source>
</evidence>
<protein>
    <submittedName>
        <fullName evidence="1">Uncharacterized protein</fullName>
    </submittedName>
</protein>
<proteinExistence type="predicted"/>
<name>A0A246F8X0_PSENT</name>